<reference evidence="1" key="1">
    <citation type="submission" date="2014-09" db="EMBL/GenBank/DDBJ databases">
        <authorList>
            <person name="Magalhaes I.L.F."/>
            <person name="Oliveira U."/>
            <person name="Santos F.R."/>
            <person name="Vidigal T.H.D.A."/>
            <person name="Brescovit A.D."/>
            <person name="Santos A.J."/>
        </authorList>
    </citation>
    <scope>NUCLEOTIDE SEQUENCE</scope>
    <source>
        <tissue evidence="1">Shoot tissue taken approximately 20 cm above the soil surface</tissue>
    </source>
</reference>
<evidence type="ECO:0000313" key="1">
    <source>
        <dbReference type="EMBL" id="JAD61034.1"/>
    </source>
</evidence>
<proteinExistence type="predicted"/>
<name>A0A0A9BAQ4_ARUDO</name>
<dbReference type="EMBL" id="GBRH01236861">
    <property type="protein sequence ID" value="JAD61034.1"/>
    <property type="molecule type" value="Transcribed_RNA"/>
</dbReference>
<sequence>MSHLSELTKSRDQKSE</sequence>
<dbReference type="AlphaFoldDB" id="A0A0A9BAQ4"/>
<organism evidence="1">
    <name type="scientific">Arundo donax</name>
    <name type="common">Giant reed</name>
    <name type="synonym">Donax arundinaceus</name>
    <dbReference type="NCBI Taxonomy" id="35708"/>
    <lineage>
        <taxon>Eukaryota</taxon>
        <taxon>Viridiplantae</taxon>
        <taxon>Streptophyta</taxon>
        <taxon>Embryophyta</taxon>
        <taxon>Tracheophyta</taxon>
        <taxon>Spermatophyta</taxon>
        <taxon>Magnoliopsida</taxon>
        <taxon>Liliopsida</taxon>
        <taxon>Poales</taxon>
        <taxon>Poaceae</taxon>
        <taxon>PACMAD clade</taxon>
        <taxon>Arundinoideae</taxon>
        <taxon>Arundineae</taxon>
        <taxon>Arundo</taxon>
    </lineage>
</organism>
<protein>
    <submittedName>
        <fullName evidence="1">Uncharacterized protein</fullName>
    </submittedName>
</protein>
<reference evidence="1" key="2">
    <citation type="journal article" date="2015" name="Data Brief">
        <title>Shoot transcriptome of the giant reed, Arundo donax.</title>
        <authorList>
            <person name="Barrero R.A."/>
            <person name="Guerrero F.D."/>
            <person name="Moolhuijzen P."/>
            <person name="Goolsby J.A."/>
            <person name="Tidwell J."/>
            <person name="Bellgard S.E."/>
            <person name="Bellgard M.I."/>
        </authorList>
    </citation>
    <scope>NUCLEOTIDE SEQUENCE</scope>
    <source>
        <tissue evidence="1">Shoot tissue taken approximately 20 cm above the soil surface</tissue>
    </source>
</reference>
<accession>A0A0A9BAQ4</accession>